<keyword evidence="6 10" id="KW-0472">Membrane</keyword>
<feature type="compositionally biased region" description="Polar residues" evidence="9">
    <location>
        <begin position="1"/>
        <end position="12"/>
    </location>
</feature>
<evidence type="ECO:0000256" key="6">
    <source>
        <dbReference type="ARBA" id="ARBA00023136"/>
    </source>
</evidence>
<dbReference type="GO" id="GO:0034220">
    <property type="term" value="P:monoatomic ion transmembrane transport"/>
    <property type="evidence" value="ECO:0007669"/>
    <property type="project" value="UniProtKB-KW"/>
</dbReference>
<proteinExistence type="inferred from homology"/>
<evidence type="ECO:0000256" key="10">
    <source>
        <dbReference type="SAM" id="Phobius"/>
    </source>
</evidence>
<keyword evidence="7 8" id="KW-0407">Ion channel</keyword>
<dbReference type="EMBL" id="CP015056">
    <property type="protein sequence ID" value="QGN15173.1"/>
    <property type="molecule type" value="Genomic_DNA"/>
</dbReference>
<reference evidence="12 13" key="2">
    <citation type="submission" date="2019-11" db="EMBL/GenBank/DDBJ databases">
        <authorList>
            <person name="Lu H."/>
        </authorList>
    </citation>
    <scope>NUCLEOTIDE SEQUENCE [LARGE SCALE GENOMIC DNA]</scope>
    <source>
        <strain evidence="12 13">FIM1</strain>
    </source>
</reference>
<dbReference type="SUPFAM" id="SSF81324">
    <property type="entry name" value="Voltage-gated potassium channels"/>
    <property type="match status" value="2"/>
</dbReference>
<comment type="similarity">
    <text evidence="8">Belongs to the two pore domain potassium channel (TC 1.A.1.8) family.</text>
</comment>
<feature type="transmembrane region" description="Helical" evidence="10">
    <location>
        <begin position="109"/>
        <end position="128"/>
    </location>
</feature>
<evidence type="ECO:0000313" key="13">
    <source>
        <dbReference type="Proteomes" id="UP000422736"/>
    </source>
</evidence>
<evidence type="ECO:0000256" key="8">
    <source>
        <dbReference type="RuleBase" id="RU003857"/>
    </source>
</evidence>
<dbReference type="PANTHER" id="PTHR11003">
    <property type="entry name" value="POTASSIUM CHANNEL, SUBFAMILY K"/>
    <property type="match status" value="1"/>
</dbReference>
<feature type="transmembrane region" description="Helical" evidence="10">
    <location>
        <begin position="377"/>
        <end position="394"/>
    </location>
</feature>
<keyword evidence="3 8" id="KW-0812">Transmembrane</keyword>
<feature type="domain" description="Potassium channel" evidence="11">
    <location>
        <begin position="358"/>
        <end position="429"/>
    </location>
</feature>
<evidence type="ECO:0000256" key="1">
    <source>
        <dbReference type="ARBA" id="ARBA00004141"/>
    </source>
</evidence>
<feature type="region of interest" description="Disordered" evidence="9">
    <location>
        <begin position="476"/>
        <end position="520"/>
    </location>
</feature>
<feature type="transmembrane region" description="Helical" evidence="10">
    <location>
        <begin position="406"/>
        <end position="426"/>
    </location>
</feature>
<keyword evidence="13" id="KW-1185">Reference proteome</keyword>
<dbReference type="InterPro" id="IPR013099">
    <property type="entry name" value="K_chnl_dom"/>
</dbReference>
<feature type="transmembrane region" description="Helical" evidence="10">
    <location>
        <begin position="348"/>
        <end position="371"/>
    </location>
</feature>
<evidence type="ECO:0000313" key="12">
    <source>
        <dbReference type="EMBL" id="QGN15173.1"/>
    </source>
</evidence>
<feature type="compositionally biased region" description="Polar residues" evidence="9">
    <location>
        <begin position="500"/>
        <end position="517"/>
    </location>
</feature>
<reference evidence="12 13" key="1">
    <citation type="submission" date="2016-03" db="EMBL/GenBank/DDBJ databases">
        <title>How can Kluyveromyces marxianus grow so fast - potential evolutionary course in Saccharomyces Complex revealed by comparative genomics.</title>
        <authorList>
            <person name="Mo W."/>
            <person name="Lu W."/>
            <person name="Yang X."/>
            <person name="Qi J."/>
            <person name="Lv H."/>
        </authorList>
    </citation>
    <scope>NUCLEOTIDE SEQUENCE [LARGE SCALE GENOMIC DNA]</scope>
    <source>
        <strain evidence="12 13">FIM1</strain>
    </source>
</reference>
<dbReference type="Gene3D" id="1.10.287.70">
    <property type="match status" value="3"/>
</dbReference>
<evidence type="ECO:0000256" key="2">
    <source>
        <dbReference type="ARBA" id="ARBA00022448"/>
    </source>
</evidence>
<evidence type="ECO:0000256" key="4">
    <source>
        <dbReference type="ARBA" id="ARBA00022989"/>
    </source>
</evidence>
<evidence type="ECO:0000256" key="9">
    <source>
        <dbReference type="SAM" id="MobiDB-lite"/>
    </source>
</evidence>
<feature type="compositionally biased region" description="Low complexity" evidence="9">
    <location>
        <begin position="13"/>
        <end position="26"/>
    </location>
</feature>
<dbReference type="Proteomes" id="UP000422736">
    <property type="component" value="Chromosome 3"/>
</dbReference>
<accession>A0ABX6EY37</accession>
<comment type="subcellular location">
    <subcellularLocation>
        <location evidence="1">Membrane</location>
        <topology evidence="1">Multi-pass membrane protein</topology>
    </subcellularLocation>
</comment>
<gene>
    <name evidence="12" type="primary">TOK1</name>
    <name evidence="12" type="ORF">FIM1_1861</name>
</gene>
<feature type="domain" description="Potassium channel" evidence="11">
    <location>
        <begin position="222"/>
        <end position="292"/>
    </location>
</feature>
<dbReference type="PRINTS" id="PR01333">
    <property type="entry name" value="2POREKCHANEL"/>
</dbReference>
<name>A0ABX6EY37_KLUMA</name>
<keyword evidence="2 8" id="KW-0813">Transport</keyword>
<feature type="transmembrane region" description="Helical" evidence="10">
    <location>
        <begin position="57"/>
        <end position="77"/>
    </location>
</feature>
<evidence type="ECO:0000256" key="3">
    <source>
        <dbReference type="ARBA" id="ARBA00022692"/>
    </source>
</evidence>
<keyword evidence="4 10" id="KW-1133">Transmembrane helix</keyword>
<feature type="region of interest" description="Disordered" evidence="9">
    <location>
        <begin position="1"/>
        <end position="28"/>
    </location>
</feature>
<sequence>MNRTRTNGSGRRSVSAPNINSNSNSNFGLPSRALQESVKFKQERIAVLNTDPSSKSFIIWFGVSCYFPVISACLSPLSNMISMAGAVDHWRINPETGHQVDDPSSVRTLNIISLLSGVIANFVLLLNFSGRLGYVKAQLICITAWIVALVVLTIALIMCTTRDYDQGYQRSIGYWFAVITACLYFICVSLLSIHFIGYLKKKYAATFNLLENERLLMSFTFVFSIWFLWGSALFSRLLHLTYGNSLYFCVVSVLTIGLGDIYPDTTASEIMILIYSLIGVIILGLVIAMISGIVSSSSGPIFFFYHVETQRTRLYKKYTENPDPNFTDFKAFESIRNIRERSKSRQHIHAIILSLFLFLLFIFLGALVFYLAESWDYFESFYFCILSLITIGYGNLCPITGCGRAFYVLWCIGAVPLMTVLISTVGDSLYRCSRTIDRRIRRYIYFEKPSEAQTLSFKNIILQFLSPRNYPPKADESVLPVSSATEASASDPVDLERNSGNDISTLSETSTKSNSYSARRRSNKARLLSLEDTMKEESPFAKITEMRKLLDDLKEIDVISIENEDYEFTYEQWVKYLRLEKRLNQSQSKLFWISEESPLRYPFKQSLYLTYRLSDMLNEILDDLLEDVEIGEMKSHDHT</sequence>
<feature type="transmembrane region" description="Helical" evidence="10">
    <location>
        <begin position="215"/>
        <end position="234"/>
    </location>
</feature>
<keyword evidence="5 8" id="KW-0406">Ion transport</keyword>
<feature type="transmembrane region" description="Helical" evidence="10">
    <location>
        <begin position="172"/>
        <end position="195"/>
    </location>
</feature>
<organism evidence="12 13">
    <name type="scientific">Kluyveromyces marxianus</name>
    <name type="common">Yeast</name>
    <name type="synonym">Candida kefyr</name>
    <dbReference type="NCBI Taxonomy" id="4911"/>
    <lineage>
        <taxon>Eukaryota</taxon>
        <taxon>Fungi</taxon>
        <taxon>Dikarya</taxon>
        <taxon>Ascomycota</taxon>
        <taxon>Saccharomycotina</taxon>
        <taxon>Saccharomycetes</taxon>
        <taxon>Saccharomycetales</taxon>
        <taxon>Saccharomycetaceae</taxon>
        <taxon>Kluyveromyces</taxon>
    </lineage>
</organism>
<evidence type="ECO:0000256" key="5">
    <source>
        <dbReference type="ARBA" id="ARBA00023065"/>
    </source>
</evidence>
<evidence type="ECO:0000259" key="11">
    <source>
        <dbReference type="Pfam" id="PF07885"/>
    </source>
</evidence>
<dbReference type="PANTHER" id="PTHR11003:SF342">
    <property type="entry name" value="OUTWARD-RECTIFIER POTASSIUM CHANNEL TOK1"/>
    <property type="match status" value="1"/>
</dbReference>
<protein>
    <submittedName>
        <fullName evidence="12">Outward-rectifier potassium channel TOK1</fullName>
    </submittedName>
</protein>
<evidence type="ECO:0000256" key="7">
    <source>
        <dbReference type="ARBA" id="ARBA00023303"/>
    </source>
</evidence>
<dbReference type="InterPro" id="IPR003280">
    <property type="entry name" value="2pore_dom_K_chnl"/>
</dbReference>
<feature type="transmembrane region" description="Helical" evidence="10">
    <location>
        <begin position="134"/>
        <end position="160"/>
    </location>
</feature>
<dbReference type="Pfam" id="PF07885">
    <property type="entry name" value="Ion_trans_2"/>
    <property type="match status" value="2"/>
</dbReference>
<feature type="transmembrane region" description="Helical" evidence="10">
    <location>
        <begin position="274"/>
        <end position="307"/>
    </location>
</feature>